<keyword evidence="4 9" id="KW-0132">Cell division</keyword>
<dbReference type="OrthoDB" id="48242at2759"/>
<dbReference type="InterPro" id="IPR045143">
    <property type="entry name" value="Spc25"/>
</dbReference>
<feature type="domain" description="Chromosome segregation protein Spc25 C-terminal" evidence="11">
    <location>
        <begin position="172"/>
        <end position="245"/>
    </location>
</feature>
<proteinExistence type="inferred from homology"/>
<keyword evidence="8 9" id="KW-0137">Centromere</keyword>
<dbReference type="PaxDb" id="2850-Phatr44858"/>
<comment type="function">
    <text evidence="9">Acts as a component of the essential kinetochore-associated NDC80 complex, which is required for chromosome segregation and spindle checkpoint activity.</text>
</comment>
<comment type="similarity">
    <text evidence="2 9">Belongs to the SPC25 family.</text>
</comment>
<keyword evidence="3 9" id="KW-0158">Chromosome</keyword>
<accession>B7FVW8</accession>
<dbReference type="HOGENOM" id="CLU_1122011_0_0_1"/>
<keyword evidence="7 9" id="KW-0131">Cell cycle</keyword>
<gene>
    <name evidence="12" type="ORF">PHATRDRAFT_44858</name>
</gene>
<evidence type="ECO:0000256" key="1">
    <source>
        <dbReference type="ARBA" id="ARBA00004584"/>
    </source>
</evidence>
<dbReference type="GeneID" id="7199793"/>
<dbReference type="GO" id="GO:0051301">
    <property type="term" value="P:cell division"/>
    <property type="evidence" value="ECO:0007669"/>
    <property type="project" value="UniProtKB-UniRule"/>
</dbReference>
<dbReference type="Proteomes" id="UP000000759">
    <property type="component" value="Chromosome 5"/>
</dbReference>
<evidence type="ECO:0000256" key="7">
    <source>
        <dbReference type="ARBA" id="ARBA00023306"/>
    </source>
</evidence>
<evidence type="ECO:0000259" key="11">
    <source>
        <dbReference type="Pfam" id="PF08234"/>
    </source>
</evidence>
<evidence type="ECO:0000313" key="12">
    <source>
        <dbReference type="EMBL" id="EEC49476.1"/>
    </source>
</evidence>
<dbReference type="STRING" id="556484.B7FVW8"/>
<dbReference type="GO" id="GO:0007059">
    <property type="term" value="P:chromosome segregation"/>
    <property type="evidence" value="ECO:0007669"/>
    <property type="project" value="InterPro"/>
</dbReference>
<reference evidence="13" key="2">
    <citation type="submission" date="2008-08" db="EMBL/GenBank/DDBJ databases">
        <authorList>
            <consortium name="Diatom Consortium"/>
            <person name="Grigoriev I."/>
            <person name="Grimwood J."/>
            <person name="Kuo A."/>
            <person name="Otillar R.P."/>
            <person name="Salamov A."/>
            <person name="Detter J.C."/>
            <person name="Lindquist E."/>
            <person name="Shapiro H."/>
            <person name="Lucas S."/>
            <person name="Glavina del Rio T."/>
            <person name="Pitluck S."/>
            <person name="Rokhsar D."/>
            <person name="Bowler C."/>
        </authorList>
    </citation>
    <scope>GENOME REANNOTATION</scope>
    <source>
        <strain evidence="13">CCAP 1055/1</strain>
    </source>
</reference>
<sequence length="250" mass="28496">MATTTTSHAILGFTSHLRESLILSRSRVETWVEHEKAQADAVYERSKQTRASHQHRIDQALTNLLALQLEGGLAVSETESTTKKEKNLAARKEELLREQEAVESEIASLAKKQAQRKAQLQELNGEREAEKAKVQGTRELKQRVQASKQTTLEDLTKGIVNYQYLGIDFQKAQDNHMKFYFTQLDPTQPKRQFSFLLQVDDVDDQYIVDVCDPPIPEHILNELLSDLNADDDMLPFVIGMRHAFKAHTLV</sequence>
<protein>
    <recommendedName>
        <fullName evidence="9">Kinetochore protein SPC25</fullName>
    </recommendedName>
</protein>
<evidence type="ECO:0000256" key="2">
    <source>
        <dbReference type="ARBA" id="ARBA00006379"/>
    </source>
</evidence>
<evidence type="ECO:0000256" key="6">
    <source>
        <dbReference type="ARBA" id="ARBA00023054"/>
    </source>
</evidence>
<dbReference type="GO" id="GO:0005634">
    <property type="term" value="C:nucleus"/>
    <property type="evidence" value="ECO:0007669"/>
    <property type="project" value="UniProtKB-SubCell"/>
</dbReference>
<evidence type="ECO:0000313" key="13">
    <source>
        <dbReference type="Proteomes" id="UP000000759"/>
    </source>
</evidence>
<dbReference type="EMBL" id="CM000608">
    <property type="protein sequence ID" value="EEC49476.1"/>
    <property type="molecule type" value="Genomic_DNA"/>
</dbReference>
<dbReference type="OMA" id="KNINEFW"/>
<dbReference type="PANTHER" id="PTHR14281:SF0">
    <property type="entry name" value="KINETOCHORE PROTEIN SPC25"/>
    <property type="match status" value="1"/>
</dbReference>
<organism evidence="12 13">
    <name type="scientific">Phaeodactylum tricornutum (strain CCAP 1055/1)</name>
    <dbReference type="NCBI Taxonomy" id="556484"/>
    <lineage>
        <taxon>Eukaryota</taxon>
        <taxon>Sar</taxon>
        <taxon>Stramenopiles</taxon>
        <taxon>Ochrophyta</taxon>
        <taxon>Bacillariophyta</taxon>
        <taxon>Bacillariophyceae</taxon>
        <taxon>Bacillariophycidae</taxon>
        <taxon>Naviculales</taxon>
        <taxon>Phaeodactylaceae</taxon>
        <taxon>Phaeodactylum</taxon>
    </lineage>
</organism>
<evidence type="ECO:0000256" key="9">
    <source>
        <dbReference type="RuleBase" id="RU367150"/>
    </source>
</evidence>
<feature type="coiled-coil region" evidence="10">
    <location>
        <begin position="85"/>
        <end position="140"/>
    </location>
</feature>
<evidence type="ECO:0000256" key="3">
    <source>
        <dbReference type="ARBA" id="ARBA00022454"/>
    </source>
</evidence>
<dbReference type="RefSeq" id="XP_002178778.1">
    <property type="nucleotide sequence ID" value="XM_002178742.1"/>
</dbReference>
<keyword evidence="5 9" id="KW-0498">Mitosis</keyword>
<dbReference type="PANTHER" id="PTHR14281">
    <property type="entry name" value="KINETOCHORE PROTEIN SPC25-RELATED"/>
    <property type="match status" value="1"/>
</dbReference>
<keyword evidence="13" id="KW-1185">Reference proteome</keyword>
<keyword evidence="6 10" id="KW-0175">Coiled coil</keyword>
<dbReference type="CDD" id="cd23784">
    <property type="entry name" value="RWD_Spc25"/>
    <property type="match status" value="1"/>
</dbReference>
<name>B7FVW8_PHATC</name>
<keyword evidence="9" id="KW-0995">Kinetochore</keyword>
<dbReference type="eggNOG" id="ENOG502RCHD">
    <property type="taxonomic scope" value="Eukaryota"/>
</dbReference>
<keyword evidence="9" id="KW-0539">Nucleus</keyword>
<dbReference type="InterPro" id="IPR013255">
    <property type="entry name" value="Spc25_C"/>
</dbReference>
<reference evidence="12 13" key="1">
    <citation type="journal article" date="2008" name="Nature">
        <title>The Phaeodactylum genome reveals the evolutionary history of diatom genomes.</title>
        <authorList>
            <person name="Bowler C."/>
            <person name="Allen A.E."/>
            <person name="Badger J.H."/>
            <person name="Grimwood J."/>
            <person name="Jabbari K."/>
            <person name="Kuo A."/>
            <person name="Maheswari U."/>
            <person name="Martens C."/>
            <person name="Maumus F."/>
            <person name="Otillar R.P."/>
            <person name="Rayko E."/>
            <person name="Salamov A."/>
            <person name="Vandepoele K."/>
            <person name="Beszteri B."/>
            <person name="Gruber A."/>
            <person name="Heijde M."/>
            <person name="Katinka M."/>
            <person name="Mock T."/>
            <person name="Valentin K."/>
            <person name="Verret F."/>
            <person name="Berges J.A."/>
            <person name="Brownlee C."/>
            <person name="Cadoret J.P."/>
            <person name="Chiovitti A."/>
            <person name="Choi C.J."/>
            <person name="Coesel S."/>
            <person name="De Martino A."/>
            <person name="Detter J.C."/>
            <person name="Durkin C."/>
            <person name="Falciatore A."/>
            <person name="Fournet J."/>
            <person name="Haruta M."/>
            <person name="Huysman M.J."/>
            <person name="Jenkins B.D."/>
            <person name="Jiroutova K."/>
            <person name="Jorgensen R.E."/>
            <person name="Joubert Y."/>
            <person name="Kaplan A."/>
            <person name="Kroger N."/>
            <person name="Kroth P.G."/>
            <person name="La Roche J."/>
            <person name="Lindquist E."/>
            <person name="Lommer M."/>
            <person name="Martin-Jezequel V."/>
            <person name="Lopez P.J."/>
            <person name="Lucas S."/>
            <person name="Mangogna M."/>
            <person name="McGinnis K."/>
            <person name="Medlin L.K."/>
            <person name="Montsant A."/>
            <person name="Oudot-Le Secq M.P."/>
            <person name="Napoli C."/>
            <person name="Obornik M."/>
            <person name="Parker M.S."/>
            <person name="Petit J.L."/>
            <person name="Porcel B.M."/>
            <person name="Poulsen N."/>
            <person name="Robison M."/>
            <person name="Rychlewski L."/>
            <person name="Rynearson T.A."/>
            <person name="Schmutz J."/>
            <person name="Shapiro H."/>
            <person name="Siaut M."/>
            <person name="Stanley M."/>
            <person name="Sussman M.R."/>
            <person name="Taylor A.R."/>
            <person name="Vardi A."/>
            <person name="von Dassow P."/>
            <person name="Vyverman W."/>
            <person name="Willis A."/>
            <person name="Wyrwicz L.S."/>
            <person name="Rokhsar D.S."/>
            <person name="Weissenbach J."/>
            <person name="Armbrust E.V."/>
            <person name="Green B.R."/>
            <person name="Van de Peer Y."/>
            <person name="Grigoriev I.V."/>
        </authorList>
    </citation>
    <scope>NUCLEOTIDE SEQUENCE [LARGE SCALE GENOMIC DNA]</scope>
    <source>
        <strain evidence="12 13">CCAP 1055/1</strain>
    </source>
</reference>
<dbReference type="InParanoid" id="B7FVW8"/>
<dbReference type="Gene3D" id="3.30.457.50">
    <property type="entry name" value="Chromosome segregation protein Spc25"/>
    <property type="match status" value="1"/>
</dbReference>
<dbReference type="AlphaFoldDB" id="B7FVW8"/>
<dbReference type="Pfam" id="PF08234">
    <property type="entry name" value="Spindle_Spc25"/>
    <property type="match status" value="1"/>
</dbReference>
<comment type="subunit">
    <text evidence="9">Component of the NDC80 complex.</text>
</comment>
<evidence type="ECO:0000256" key="5">
    <source>
        <dbReference type="ARBA" id="ARBA00022776"/>
    </source>
</evidence>
<evidence type="ECO:0000256" key="10">
    <source>
        <dbReference type="SAM" id="Coils"/>
    </source>
</evidence>
<dbReference type="GO" id="GO:0031262">
    <property type="term" value="C:Ndc80 complex"/>
    <property type="evidence" value="ECO:0007669"/>
    <property type="project" value="InterPro"/>
</dbReference>
<comment type="subcellular location">
    <subcellularLocation>
        <location evidence="1">Chromosome</location>
        <location evidence="1">Centromere</location>
    </subcellularLocation>
    <subcellularLocation>
        <location evidence="9">Nucleus</location>
    </subcellularLocation>
    <subcellularLocation>
        <location evidence="9">Chromosome</location>
        <location evidence="9">Centromere</location>
        <location evidence="9">Kinetochore</location>
    </subcellularLocation>
</comment>
<evidence type="ECO:0000256" key="4">
    <source>
        <dbReference type="ARBA" id="ARBA00022618"/>
    </source>
</evidence>
<dbReference type="KEGG" id="pti:PHATRDRAFT_44858"/>
<evidence type="ECO:0000256" key="8">
    <source>
        <dbReference type="ARBA" id="ARBA00023328"/>
    </source>
</evidence>